<dbReference type="AlphaFoldDB" id="A0A7S4RSN9"/>
<comment type="similarity">
    <text evidence="1">Belongs to the bacterial solute-binding protein 3 family.</text>
</comment>
<evidence type="ECO:0008006" key="5">
    <source>
        <dbReference type="Google" id="ProtNLM"/>
    </source>
</evidence>
<gene>
    <name evidence="4" type="ORF">DBRI00130_LOCUS23681</name>
</gene>
<evidence type="ECO:0000256" key="3">
    <source>
        <dbReference type="ARBA" id="ARBA00022729"/>
    </source>
</evidence>
<proteinExistence type="inferred from homology"/>
<reference evidence="4" key="1">
    <citation type="submission" date="2021-01" db="EMBL/GenBank/DDBJ databases">
        <authorList>
            <person name="Corre E."/>
            <person name="Pelletier E."/>
            <person name="Niang G."/>
            <person name="Scheremetjew M."/>
            <person name="Finn R."/>
            <person name="Kale V."/>
            <person name="Holt S."/>
            <person name="Cochrane G."/>
            <person name="Meng A."/>
            <person name="Brown T."/>
            <person name="Cohen L."/>
        </authorList>
    </citation>
    <scope>NUCLEOTIDE SEQUENCE</scope>
    <source>
        <strain evidence="4">GSO104</strain>
    </source>
</reference>
<dbReference type="GO" id="GO:0006865">
    <property type="term" value="P:amino acid transport"/>
    <property type="evidence" value="ECO:0007669"/>
    <property type="project" value="TreeGrafter"/>
</dbReference>
<dbReference type="InterPro" id="IPR051455">
    <property type="entry name" value="Bact_solute-bind_prot3"/>
</dbReference>
<keyword evidence="3" id="KW-0732">Signal</keyword>
<dbReference type="SUPFAM" id="SSF53850">
    <property type="entry name" value="Periplasmic binding protein-like II"/>
    <property type="match status" value="1"/>
</dbReference>
<dbReference type="PANTHER" id="PTHR30085">
    <property type="entry name" value="AMINO ACID ABC TRANSPORTER PERMEASE"/>
    <property type="match status" value="1"/>
</dbReference>
<sequence>MKICIKSGTTSIDVVRELIPEDYIVEVFPSSNDDYLRSLNTPTCNVIASDQPNVAKTNVKRLELKGPYEVGTKIFSKEPLAMVTRVDDPEWNDFVNWVLQALIVADREDITQERAHEMPTTNVFGEQFKNMYVNAIKAVGNYREIYERSMETTISRQGLNLINDKTSGLMYSHPFGNLLDDVSPGREEGGIIDAIFERGYLNCGVLNQSTSGRIGAGKSKTSGMVVDYCYALSAGIFKNDLENTKNERTKILSVSLTEAPTLLENREVDVIGLVEVNIVNDVTGKMSFSQPIYFSDQKGPLALATYQHDTQWASFVYWTVSAIIYAEEENISQDTSRKMPLSNVFGSYHKTMLRDIISAVGNYGDIYNRNIDTLGPRIGRNMLNTGDDPQLYAFPGIID</sequence>
<evidence type="ECO:0000256" key="2">
    <source>
        <dbReference type="ARBA" id="ARBA00022448"/>
    </source>
</evidence>
<protein>
    <recommendedName>
        <fullName evidence="5">Solute-binding protein family 3/N-terminal domain-containing protein</fullName>
    </recommendedName>
</protein>
<evidence type="ECO:0000256" key="1">
    <source>
        <dbReference type="ARBA" id="ARBA00010333"/>
    </source>
</evidence>
<accession>A0A7S4RSN9</accession>
<evidence type="ECO:0000313" key="4">
    <source>
        <dbReference type="EMBL" id="CAE4623909.1"/>
    </source>
</evidence>
<name>A0A7S4RSN9_9STRA</name>
<keyword evidence="2" id="KW-0813">Transport</keyword>
<organism evidence="4">
    <name type="scientific">Ditylum brightwellii</name>
    <dbReference type="NCBI Taxonomy" id="49249"/>
    <lineage>
        <taxon>Eukaryota</taxon>
        <taxon>Sar</taxon>
        <taxon>Stramenopiles</taxon>
        <taxon>Ochrophyta</taxon>
        <taxon>Bacillariophyta</taxon>
        <taxon>Mediophyceae</taxon>
        <taxon>Lithodesmiophycidae</taxon>
        <taxon>Lithodesmiales</taxon>
        <taxon>Lithodesmiaceae</taxon>
        <taxon>Ditylum</taxon>
    </lineage>
</organism>
<dbReference type="PANTHER" id="PTHR30085:SF6">
    <property type="entry name" value="ABC TRANSPORTER GLUTAMINE-BINDING PROTEIN GLNH"/>
    <property type="match status" value="1"/>
</dbReference>
<dbReference type="EMBL" id="HBNS01030153">
    <property type="protein sequence ID" value="CAE4623909.1"/>
    <property type="molecule type" value="Transcribed_RNA"/>
</dbReference>